<evidence type="ECO:0000313" key="4">
    <source>
        <dbReference type="Proteomes" id="UP001244341"/>
    </source>
</evidence>
<feature type="region of interest" description="Disordered" evidence="1">
    <location>
        <begin position="243"/>
        <end position="265"/>
    </location>
</feature>
<keyword evidence="2" id="KW-0732">Signal</keyword>
<evidence type="ECO:0000256" key="2">
    <source>
        <dbReference type="SAM" id="SignalP"/>
    </source>
</evidence>
<evidence type="ECO:0000256" key="1">
    <source>
        <dbReference type="SAM" id="MobiDB-lite"/>
    </source>
</evidence>
<feature type="signal peptide" evidence="2">
    <location>
        <begin position="1"/>
        <end position="16"/>
    </location>
</feature>
<gene>
    <name evidence="3" type="ORF">OEZ85_003380</name>
</gene>
<sequence>MLVPQLLLLHSQPCAAQTGFAIVPLAQLAGGLLNGFTDLSSLGGPSFAIDSGLLSWLQSSLMDIFDNLGSDGSGISGLMQDWFKSSNPLATGAVAAGSFAAGAVVGGALGATKGPGMLPGLPPLPPPLPPLPSGHPLAPWTKKHDLPLRLLADKWGGALTRAQFSPGLQGFLQLLGLANKQEALVKWTCILYPKWSSALLPQALQDVRDSYCVKALPAAAVSKLPQGPPKPKPAGLGFGVPGGLGKPGLAGPGPLPKPGPMGVLG</sequence>
<dbReference type="EMBL" id="CP126217">
    <property type="protein sequence ID" value="WIA18676.1"/>
    <property type="molecule type" value="Genomic_DNA"/>
</dbReference>
<proteinExistence type="predicted"/>
<feature type="chain" id="PRO_5046683983" evidence="2">
    <location>
        <begin position="17"/>
        <end position="265"/>
    </location>
</feature>
<dbReference type="Proteomes" id="UP001244341">
    <property type="component" value="Chromosome 10b"/>
</dbReference>
<reference evidence="3 4" key="1">
    <citation type="submission" date="2023-05" db="EMBL/GenBank/DDBJ databases">
        <title>A 100% complete, gapless, phased diploid assembly of the Scenedesmus obliquus UTEX 3031 genome.</title>
        <authorList>
            <person name="Biondi T.C."/>
            <person name="Hanschen E.R."/>
            <person name="Kwon T."/>
            <person name="Eng W."/>
            <person name="Kruse C.P.S."/>
            <person name="Koehler S.I."/>
            <person name="Kunde Y."/>
            <person name="Gleasner C.D."/>
            <person name="You Mak K.T."/>
            <person name="Polle J."/>
            <person name="Hovde B.T."/>
            <person name="Starkenburg S.R."/>
        </authorList>
    </citation>
    <scope>NUCLEOTIDE SEQUENCE [LARGE SCALE GENOMIC DNA]</scope>
    <source>
        <strain evidence="3 4">DOE0152z</strain>
    </source>
</reference>
<protein>
    <submittedName>
        <fullName evidence="3">Uncharacterized protein</fullName>
    </submittedName>
</protein>
<evidence type="ECO:0000313" key="3">
    <source>
        <dbReference type="EMBL" id="WIA18676.1"/>
    </source>
</evidence>
<accession>A0ABY8UEY1</accession>
<keyword evidence="4" id="KW-1185">Reference proteome</keyword>
<name>A0ABY8UEY1_TETOB</name>
<organism evidence="3 4">
    <name type="scientific">Tetradesmus obliquus</name>
    <name type="common">Green alga</name>
    <name type="synonym">Acutodesmus obliquus</name>
    <dbReference type="NCBI Taxonomy" id="3088"/>
    <lineage>
        <taxon>Eukaryota</taxon>
        <taxon>Viridiplantae</taxon>
        <taxon>Chlorophyta</taxon>
        <taxon>core chlorophytes</taxon>
        <taxon>Chlorophyceae</taxon>
        <taxon>CS clade</taxon>
        <taxon>Sphaeropleales</taxon>
        <taxon>Scenedesmaceae</taxon>
        <taxon>Tetradesmus</taxon>
    </lineage>
</organism>